<accession>M2SC07</accession>
<reference evidence="1 2" key="1">
    <citation type="journal article" date="2013" name="Genome Announc.">
        <title>Draft Genome Sequence of Strain JLT2015T, Belonging to the Family Sphingomonadaceae of the Alphaproteobacteria.</title>
        <authorList>
            <person name="Tang K."/>
            <person name="Liu K."/>
            <person name="Li S."/>
            <person name="Jiao N."/>
        </authorList>
    </citation>
    <scope>NUCLEOTIDE SEQUENCE [LARGE SCALE GENOMIC DNA]</scope>
    <source>
        <strain evidence="1 2">JLT2015</strain>
    </source>
</reference>
<name>M2SC07_9SPHN</name>
<organism evidence="1 2">
    <name type="scientific">Pacificimonas flava</name>
    <dbReference type="NCBI Taxonomy" id="1234595"/>
    <lineage>
        <taxon>Bacteria</taxon>
        <taxon>Pseudomonadati</taxon>
        <taxon>Pseudomonadota</taxon>
        <taxon>Alphaproteobacteria</taxon>
        <taxon>Sphingomonadales</taxon>
        <taxon>Sphingosinicellaceae</taxon>
        <taxon>Pacificimonas</taxon>
    </lineage>
</organism>
<dbReference type="EMBL" id="AMRV01000005">
    <property type="protein sequence ID" value="EMD82885.1"/>
    <property type="molecule type" value="Genomic_DNA"/>
</dbReference>
<sequence>MFARQAHSAHEADAEQLIELHLDRLQGGAGSDDRALADVLRQRDKRRRLKFDASQVNIYLIDMFEALFPGSRYVLTVRRPGDWLRSMVDDSLRRDVSATWHRFRDYRFRQHEGFTPGDEPLRQKDLYPLSGYLNYWREAVELPFTRIPSERLLVIPTHQLTQRADEIAAFSGMSGLTVPQGATRKFVNPERFGVVESLDPDYLSSRIAAICEPVIKERGLNLD</sequence>
<gene>
    <name evidence="1" type="ORF">C725_1925</name>
</gene>
<dbReference type="Proteomes" id="UP000011717">
    <property type="component" value="Unassembled WGS sequence"/>
</dbReference>
<proteinExistence type="predicted"/>
<protein>
    <recommendedName>
        <fullName evidence="3">Sulfotransferase</fullName>
    </recommendedName>
</protein>
<dbReference type="SUPFAM" id="SSF52540">
    <property type="entry name" value="P-loop containing nucleoside triphosphate hydrolases"/>
    <property type="match status" value="1"/>
</dbReference>
<evidence type="ECO:0008006" key="3">
    <source>
        <dbReference type="Google" id="ProtNLM"/>
    </source>
</evidence>
<dbReference type="RefSeq" id="WP_008602293.1">
    <property type="nucleotide sequence ID" value="NZ_AMRV01000005.1"/>
</dbReference>
<dbReference type="AlphaFoldDB" id="M2SC07"/>
<keyword evidence="2" id="KW-1185">Reference proteome</keyword>
<dbReference type="OrthoDB" id="9806624at2"/>
<dbReference type="Gene3D" id="3.40.50.300">
    <property type="entry name" value="P-loop containing nucleotide triphosphate hydrolases"/>
    <property type="match status" value="1"/>
</dbReference>
<comment type="caution">
    <text evidence="1">The sequence shown here is derived from an EMBL/GenBank/DDBJ whole genome shotgun (WGS) entry which is preliminary data.</text>
</comment>
<evidence type="ECO:0000313" key="1">
    <source>
        <dbReference type="EMBL" id="EMD82885.1"/>
    </source>
</evidence>
<dbReference type="InterPro" id="IPR027417">
    <property type="entry name" value="P-loop_NTPase"/>
</dbReference>
<evidence type="ECO:0000313" key="2">
    <source>
        <dbReference type="Proteomes" id="UP000011717"/>
    </source>
</evidence>